<sequence length="149" mass="16135">MLTASLDPQYALERVLAVNEELYKKWRTRPPKQQPIDVLVFADPDPLTPAEEDRARKVVAGVAVGLDADADALADVLDMLGLLPAKPAPAAAAPKRRYGQCPECRRTSIPLRKNGLLVGHSRIHYVPVAQARCDGGGAPPLRRTGRRAA</sequence>
<accession>A0A1M4BKW2</accession>
<evidence type="ECO:0000313" key="1">
    <source>
        <dbReference type="EMBL" id="SAP16287.1"/>
    </source>
</evidence>
<dbReference type="RefSeq" id="WP_225267144.1">
    <property type="nucleotide sequence ID" value="NZ_CP084058.1"/>
</dbReference>
<gene>
    <name evidence="1" type="ORF">BN4615_P10950</name>
</gene>
<organism evidence="1">
    <name type="scientific">Nonomuraea gerenzanensis</name>
    <dbReference type="NCBI Taxonomy" id="93944"/>
    <lineage>
        <taxon>Bacteria</taxon>
        <taxon>Bacillati</taxon>
        <taxon>Actinomycetota</taxon>
        <taxon>Actinomycetes</taxon>
        <taxon>Streptosporangiales</taxon>
        <taxon>Streptosporangiaceae</taxon>
        <taxon>Nonomuraea</taxon>
    </lineage>
</organism>
<name>A0A1M4BKW2_9ACTN</name>
<proteinExistence type="predicted"/>
<dbReference type="EMBL" id="LT559120">
    <property type="protein sequence ID" value="SAP16287.1"/>
    <property type="molecule type" value="Genomic_DNA"/>
</dbReference>
<dbReference type="AlphaFoldDB" id="A0A1M4BKW2"/>
<protein>
    <submittedName>
        <fullName evidence="1">Uncharacterized protein</fullName>
    </submittedName>
</protein>
<reference evidence="1" key="1">
    <citation type="submission" date="2016-04" db="EMBL/GenBank/DDBJ databases">
        <authorList>
            <person name="Evans L.H."/>
            <person name="Alamgir A."/>
            <person name="Owens N."/>
            <person name="Weber N.D."/>
            <person name="Virtaneva K."/>
            <person name="Barbian K."/>
            <person name="Babar A."/>
            <person name="Rosenke K."/>
        </authorList>
    </citation>
    <scope>NUCLEOTIDE SEQUENCE</scope>
    <source>
        <strain evidence="1">Nono1</strain>
    </source>
</reference>